<organism evidence="2 3">
    <name type="scientific">Cardiocondyla obscurior</name>
    <dbReference type="NCBI Taxonomy" id="286306"/>
    <lineage>
        <taxon>Eukaryota</taxon>
        <taxon>Metazoa</taxon>
        <taxon>Ecdysozoa</taxon>
        <taxon>Arthropoda</taxon>
        <taxon>Hexapoda</taxon>
        <taxon>Insecta</taxon>
        <taxon>Pterygota</taxon>
        <taxon>Neoptera</taxon>
        <taxon>Endopterygota</taxon>
        <taxon>Hymenoptera</taxon>
        <taxon>Apocrita</taxon>
        <taxon>Aculeata</taxon>
        <taxon>Formicoidea</taxon>
        <taxon>Formicidae</taxon>
        <taxon>Myrmicinae</taxon>
        <taxon>Cardiocondyla</taxon>
    </lineage>
</organism>
<feature type="compositionally biased region" description="Polar residues" evidence="1">
    <location>
        <begin position="25"/>
        <end position="34"/>
    </location>
</feature>
<gene>
    <name evidence="2" type="ORF">PUN28_005551</name>
</gene>
<feature type="region of interest" description="Disordered" evidence="1">
    <location>
        <begin position="22"/>
        <end position="45"/>
    </location>
</feature>
<comment type="caution">
    <text evidence="2">The sequence shown here is derived from an EMBL/GenBank/DDBJ whole genome shotgun (WGS) entry which is preliminary data.</text>
</comment>
<accession>A0AAW2GIG3</accession>
<proteinExistence type="predicted"/>
<sequence length="101" mass="11184">MRYNVMKYRLTSSTQRFEKGRVPQANVSGRTTDTSHLRGGPGPGGILHRSSINTNENKTCTAHVTIATVVNTPRDVQNGEGGEGKKTITTLLFNFLYRNFI</sequence>
<keyword evidence="3" id="KW-1185">Reference proteome</keyword>
<dbReference type="EMBL" id="JADYXP020000004">
    <property type="protein sequence ID" value="KAL0127330.1"/>
    <property type="molecule type" value="Genomic_DNA"/>
</dbReference>
<reference evidence="2 3" key="1">
    <citation type="submission" date="2023-03" db="EMBL/GenBank/DDBJ databases">
        <title>High recombination rates correlate with genetic variation in Cardiocondyla obscurior ants.</title>
        <authorList>
            <person name="Errbii M."/>
        </authorList>
    </citation>
    <scope>NUCLEOTIDE SEQUENCE [LARGE SCALE GENOMIC DNA]</scope>
    <source>
        <strain evidence="2">Alpha-2009</strain>
        <tissue evidence="2">Whole body</tissue>
    </source>
</reference>
<protein>
    <submittedName>
        <fullName evidence="2">Uncharacterized protein</fullName>
    </submittedName>
</protein>
<dbReference type="AlphaFoldDB" id="A0AAW2GIG3"/>
<evidence type="ECO:0000313" key="2">
    <source>
        <dbReference type="EMBL" id="KAL0127330.1"/>
    </source>
</evidence>
<name>A0AAW2GIG3_9HYME</name>
<evidence type="ECO:0000313" key="3">
    <source>
        <dbReference type="Proteomes" id="UP001430953"/>
    </source>
</evidence>
<evidence type="ECO:0000256" key="1">
    <source>
        <dbReference type="SAM" id="MobiDB-lite"/>
    </source>
</evidence>
<dbReference type="Proteomes" id="UP001430953">
    <property type="component" value="Unassembled WGS sequence"/>
</dbReference>